<organism evidence="7 8">
    <name type="scientific">Coraliomargarita sinensis</name>
    <dbReference type="NCBI Taxonomy" id="2174842"/>
    <lineage>
        <taxon>Bacteria</taxon>
        <taxon>Pseudomonadati</taxon>
        <taxon>Verrucomicrobiota</taxon>
        <taxon>Opitutia</taxon>
        <taxon>Puniceicoccales</taxon>
        <taxon>Coraliomargaritaceae</taxon>
        <taxon>Coraliomargarita</taxon>
    </lineage>
</organism>
<evidence type="ECO:0000256" key="2">
    <source>
        <dbReference type="ARBA" id="ARBA00022692"/>
    </source>
</evidence>
<dbReference type="EMBL" id="QHJQ01000002">
    <property type="protein sequence ID" value="PXA04918.1"/>
    <property type="molecule type" value="Genomic_DNA"/>
</dbReference>
<feature type="transmembrane region" description="Helical" evidence="5">
    <location>
        <begin position="58"/>
        <end position="74"/>
    </location>
</feature>
<dbReference type="OrthoDB" id="6206554at2"/>
<evidence type="ECO:0000256" key="5">
    <source>
        <dbReference type="SAM" id="Phobius"/>
    </source>
</evidence>
<dbReference type="PROSITE" id="PS50234">
    <property type="entry name" value="VWFA"/>
    <property type="match status" value="1"/>
</dbReference>
<dbReference type="SUPFAM" id="SSF53300">
    <property type="entry name" value="vWA-like"/>
    <property type="match status" value="1"/>
</dbReference>
<keyword evidence="3 5" id="KW-1133">Transmembrane helix</keyword>
<evidence type="ECO:0000256" key="4">
    <source>
        <dbReference type="ARBA" id="ARBA00023136"/>
    </source>
</evidence>
<feature type="domain" description="VWFA" evidence="6">
    <location>
        <begin position="90"/>
        <end position="299"/>
    </location>
</feature>
<proteinExistence type="predicted"/>
<dbReference type="InterPro" id="IPR011933">
    <property type="entry name" value="Double_TM_dom"/>
</dbReference>
<evidence type="ECO:0000259" key="6">
    <source>
        <dbReference type="PROSITE" id="PS50234"/>
    </source>
</evidence>
<evidence type="ECO:0000256" key="1">
    <source>
        <dbReference type="ARBA" id="ARBA00022475"/>
    </source>
</evidence>
<keyword evidence="4 5" id="KW-0472">Membrane</keyword>
<dbReference type="InterPro" id="IPR002035">
    <property type="entry name" value="VWF_A"/>
</dbReference>
<keyword evidence="1" id="KW-1003">Cell membrane</keyword>
<protein>
    <recommendedName>
        <fullName evidence="6">VWFA domain-containing protein</fullName>
    </recommendedName>
</protein>
<evidence type="ECO:0000313" key="8">
    <source>
        <dbReference type="Proteomes" id="UP000247099"/>
    </source>
</evidence>
<name>A0A317ZLV8_9BACT</name>
<sequence>MTFFQFQDPTFLLLLLLIPVLAWWAGRMGPEAAVRFSSTALARSVSRDRRSRPGKFLFGLRLLALATLVVALARPQFGKMNESSEAEGIDIVVTLDLSGSMRALDLSTQDDIVTRLDAAKRVVDDFIGKREYDRIGLVAFAADAYVVSPLTLNHDWLKRNLERLELGEIDGSGTAIGTALGASVNRLRDHQARSRIVILLTDGENNAGTLSPIGAAEAAKTYGVKVYTIATGKKGRVPVPQTDRSGRVVRDAEGKPVYRGRSDISNFDETELREIATMTGGKFFSATEDGDLERIYDEIDELETTEIELRSYASFTELFIWPALAGLVLLGLEQILRNTRYHRLP</sequence>
<evidence type="ECO:0000256" key="3">
    <source>
        <dbReference type="ARBA" id="ARBA00022989"/>
    </source>
</evidence>
<keyword evidence="2 5" id="KW-0812">Transmembrane</keyword>
<keyword evidence="8" id="KW-1185">Reference proteome</keyword>
<dbReference type="SMART" id="SM00327">
    <property type="entry name" value="VWA"/>
    <property type="match status" value="1"/>
</dbReference>
<dbReference type="InterPro" id="IPR050768">
    <property type="entry name" value="UPF0353/GerABKA_families"/>
</dbReference>
<dbReference type="PANTHER" id="PTHR22550">
    <property type="entry name" value="SPORE GERMINATION PROTEIN"/>
    <property type="match status" value="1"/>
</dbReference>
<dbReference type="InterPro" id="IPR036465">
    <property type="entry name" value="vWFA_dom_sf"/>
</dbReference>
<dbReference type="Pfam" id="PF07584">
    <property type="entry name" value="BatA"/>
    <property type="match status" value="1"/>
</dbReference>
<dbReference type="Gene3D" id="3.40.50.410">
    <property type="entry name" value="von Willebrand factor, type A domain"/>
    <property type="match status" value="1"/>
</dbReference>
<dbReference type="InterPro" id="IPR024163">
    <property type="entry name" value="Aerotolerance_reg_N"/>
</dbReference>
<dbReference type="RefSeq" id="WP_110129919.1">
    <property type="nucleotide sequence ID" value="NZ_QHJQ01000002.1"/>
</dbReference>
<comment type="caution">
    <text evidence="7">The sequence shown here is derived from an EMBL/GenBank/DDBJ whole genome shotgun (WGS) entry which is preliminary data.</text>
</comment>
<dbReference type="PANTHER" id="PTHR22550:SF5">
    <property type="entry name" value="LEUCINE ZIPPER PROTEIN 4"/>
    <property type="match status" value="1"/>
</dbReference>
<dbReference type="InParanoid" id="A0A317ZLV8"/>
<dbReference type="NCBIfam" id="TIGR02226">
    <property type="entry name" value="two_anch"/>
    <property type="match status" value="1"/>
</dbReference>
<dbReference type="Proteomes" id="UP000247099">
    <property type="component" value="Unassembled WGS sequence"/>
</dbReference>
<evidence type="ECO:0000313" key="7">
    <source>
        <dbReference type="EMBL" id="PXA04918.1"/>
    </source>
</evidence>
<dbReference type="Pfam" id="PF00092">
    <property type="entry name" value="VWA"/>
    <property type="match status" value="1"/>
</dbReference>
<reference evidence="7 8" key="1">
    <citation type="submission" date="2018-05" db="EMBL/GenBank/DDBJ databases">
        <title>Coraliomargarita sinensis sp. nov., isolated from a marine solar saltern.</title>
        <authorList>
            <person name="Zhou L.Y."/>
        </authorList>
    </citation>
    <scope>NUCLEOTIDE SEQUENCE [LARGE SCALE GENOMIC DNA]</scope>
    <source>
        <strain evidence="7 8">WN38</strain>
    </source>
</reference>
<dbReference type="AlphaFoldDB" id="A0A317ZLV8"/>
<gene>
    <name evidence="7" type="ORF">DDZ13_02840</name>
</gene>
<accession>A0A317ZLV8</accession>